<dbReference type="Pfam" id="PF00072">
    <property type="entry name" value="Response_reg"/>
    <property type="match status" value="1"/>
</dbReference>
<evidence type="ECO:0000256" key="3">
    <source>
        <dbReference type="ARBA" id="ARBA00023163"/>
    </source>
</evidence>
<keyword evidence="3" id="KW-0804">Transcription</keyword>
<dbReference type="GO" id="GO:0000160">
    <property type="term" value="P:phosphorelay signal transduction system"/>
    <property type="evidence" value="ECO:0007669"/>
    <property type="project" value="InterPro"/>
</dbReference>
<reference evidence="6 7" key="1">
    <citation type="submission" date="2019-09" db="EMBL/GenBank/DDBJ databases">
        <title>Salinarimonas rosea gen. nov., sp. nov., a new member of the a-2 subgroup of the Proteobacteria.</title>
        <authorList>
            <person name="Liu J."/>
        </authorList>
    </citation>
    <scope>NUCLEOTIDE SEQUENCE [LARGE SCALE GENOMIC DNA]</scope>
    <source>
        <strain evidence="6 7">BN140002</strain>
    </source>
</reference>
<evidence type="ECO:0000313" key="7">
    <source>
        <dbReference type="Proteomes" id="UP000323142"/>
    </source>
</evidence>
<evidence type="ECO:0000256" key="1">
    <source>
        <dbReference type="ARBA" id="ARBA00022553"/>
    </source>
</evidence>
<dbReference type="AlphaFoldDB" id="A0A5B2V6Z4"/>
<dbReference type="InterPro" id="IPR001789">
    <property type="entry name" value="Sig_transdc_resp-reg_receiver"/>
</dbReference>
<dbReference type="Proteomes" id="UP000323142">
    <property type="component" value="Unassembled WGS sequence"/>
</dbReference>
<dbReference type="SUPFAM" id="SSF52172">
    <property type="entry name" value="CheY-like"/>
    <property type="match status" value="1"/>
</dbReference>
<keyword evidence="2" id="KW-0805">Transcription regulation</keyword>
<gene>
    <name evidence="6" type="ORF">F0L46_22955</name>
</gene>
<accession>A0A5B2V6Z4</accession>
<comment type="caution">
    <text evidence="6">The sequence shown here is derived from an EMBL/GenBank/DDBJ whole genome shotgun (WGS) entry which is preliminary data.</text>
</comment>
<dbReference type="EMBL" id="VUOA01000044">
    <property type="protein sequence ID" value="KAA2234734.1"/>
    <property type="molecule type" value="Genomic_DNA"/>
</dbReference>
<sequence>MSAPLRILLVEDEALVADYVADIVEEAGHTVVGPVATGEQAITLLEAGGIDLAILDITLKGAMNGIEVAGTARARGIPHLFISGSGDPSTRAAALATQPRDFLLKPFDQDRLIEVLRAARCRS</sequence>
<dbReference type="InterPro" id="IPR050595">
    <property type="entry name" value="Bact_response_regulator"/>
</dbReference>
<dbReference type="Gene3D" id="3.40.50.2300">
    <property type="match status" value="1"/>
</dbReference>
<dbReference type="PANTHER" id="PTHR44591:SF3">
    <property type="entry name" value="RESPONSE REGULATORY DOMAIN-CONTAINING PROTEIN"/>
    <property type="match status" value="1"/>
</dbReference>
<keyword evidence="1 4" id="KW-0597">Phosphoprotein</keyword>
<proteinExistence type="predicted"/>
<protein>
    <submittedName>
        <fullName evidence="6">Response regulator</fullName>
    </submittedName>
</protein>
<dbReference type="InterPro" id="IPR011006">
    <property type="entry name" value="CheY-like_superfamily"/>
</dbReference>
<dbReference type="RefSeq" id="WP_149821947.1">
    <property type="nucleotide sequence ID" value="NZ_VUOA01000044.1"/>
</dbReference>
<dbReference type="SMART" id="SM00448">
    <property type="entry name" value="REC"/>
    <property type="match status" value="1"/>
</dbReference>
<name>A0A5B2V6Z4_9HYPH</name>
<feature type="domain" description="Response regulatory" evidence="5">
    <location>
        <begin position="6"/>
        <end position="120"/>
    </location>
</feature>
<dbReference type="PANTHER" id="PTHR44591">
    <property type="entry name" value="STRESS RESPONSE REGULATOR PROTEIN 1"/>
    <property type="match status" value="1"/>
</dbReference>
<keyword evidence="7" id="KW-1185">Reference proteome</keyword>
<feature type="modified residue" description="4-aspartylphosphate" evidence="4">
    <location>
        <position position="56"/>
    </location>
</feature>
<evidence type="ECO:0000256" key="4">
    <source>
        <dbReference type="PROSITE-ProRule" id="PRU00169"/>
    </source>
</evidence>
<dbReference type="PROSITE" id="PS50110">
    <property type="entry name" value="RESPONSE_REGULATORY"/>
    <property type="match status" value="1"/>
</dbReference>
<evidence type="ECO:0000256" key="2">
    <source>
        <dbReference type="ARBA" id="ARBA00023015"/>
    </source>
</evidence>
<evidence type="ECO:0000259" key="5">
    <source>
        <dbReference type="PROSITE" id="PS50110"/>
    </source>
</evidence>
<evidence type="ECO:0000313" key="6">
    <source>
        <dbReference type="EMBL" id="KAA2234734.1"/>
    </source>
</evidence>
<reference evidence="6 7" key="2">
    <citation type="submission" date="2019-09" db="EMBL/GenBank/DDBJ databases">
        <authorList>
            <person name="Jin C."/>
        </authorList>
    </citation>
    <scope>NUCLEOTIDE SEQUENCE [LARGE SCALE GENOMIC DNA]</scope>
    <source>
        <strain evidence="6 7">BN140002</strain>
    </source>
</reference>
<dbReference type="OrthoDB" id="7060229at2"/>
<organism evidence="6 7">
    <name type="scientific">Salinarimonas soli</name>
    <dbReference type="NCBI Taxonomy" id="1638099"/>
    <lineage>
        <taxon>Bacteria</taxon>
        <taxon>Pseudomonadati</taxon>
        <taxon>Pseudomonadota</taxon>
        <taxon>Alphaproteobacteria</taxon>
        <taxon>Hyphomicrobiales</taxon>
        <taxon>Salinarimonadaceae</taxon>
        <taxon>Salinarimonas</taxon>
    </lineage>
</organism>